<dbReference type="PANTHER" id="PTHR10285">
    <property type="entry name" value="URIDINE KINASE"/>
    <property type="match status" value="1"/>
</dbReference>
<protein>
    <submittedName>
        <fullName evidence="1">Panthothenate kinase</fullName>
        <ecNumber evidence="1">2.7.1.4</ecNumber>
    </submittedName>
</protein>
<dbReference type="Pfam" id="PF13238">
    <property type="entry name" value="AAA_18"/>
    <property type="match status" value="1"/>
</dbReference>
<keyword evidence="2" id="KW-1185">Reference proteome</keyword>
<dbReference type="GO" id="GO:0008865">
    <property type="term" value="F:fructokinase activity"/>
    <property type="evidence" value="ECO:0007669"/>
    <property type="project" value="UniProtKB-EC"/>
</dbReference>
<evidence type="ECO:0000313" key="2">
    <source>
        <dbReference type="Proteomes" id="UP000183859"/>
    </source>
</evidence>
<proteinExistence type="predicted"/>
<keyword evidence="1" id="KW-0418">Kinase</keyword>
<sequence>MTQEMTSLADLVTQVQALPVAEGRARRLVALAGAPGSGKSTLAELLVRALCAQGTSAAVVPMDGFHLDNRLLSEMDLLARKGAPESFDQPGFLRLIAAMAVEDEVIYPEFDRVRDIAIAGAARVDAGVEVAVVEGNYLMFDAPGWRDLAALWDVSVRVDVPRDILRERLVARWQAHGLSDAEAEARAEGNDLANADRVTAAALPADVIWRGKTE</sequence>
<evidence type="ECO:0000313" key="1">
    <source>
        <dbReference type="EMBL" id="APG46146.1"/>
    </source>
</evidence>
<dbReference type="NCBIfam" id="NF006746">
    <property type="entry name" value="PRK09270.1-5"/>
    <property type="match status" value="1"/>
</dbReference>
<dbReference type="EC" id="2.7.1.4" evidence="1"/>
<dbReference type="RefSeq" id="WP_072503898.1">
    <property type="nucleotide sequence ID" value="NZ_CP016364.1"/>
</dbReference>
<dbReference type="OrthoDB" id="1550976at2"/>
<gene>
    <name evidence="1" type="ORF">PhaeoP97_00708</name>
</gene>
<dbReference type="SUPFAM" id="SSF52540">
    <property type="entry name" value="P-loop containing nucleoside triphosphate hydrolases"/>
    <property type="match status" value="1"/>
</dbReference>
<organism evidence="1 2">
    <name type="scientific">Phaeobacter porticola</name>
    <dbReference type="NCBI Taxonomy" id="1844006"/>
    <lineage>
        <taxon>Bacteria</taxon>
        <taxon>Pseudomonadati</taxon>
        <taxon>Pseudomonadota</taxon>
        <taxon>Alphaproteobacteria</taxon>
        <taxon>Rhodobacterales</taxon>
        <taxon>Roseobacteraceae</taxon>
        <taxon>Phaeobacter</taxon>
    </lineage>
</organism>
<dbReference type="EMBL" id="CP016364">
    <property type="protein sequence ID" value="APG46146.1"/>
    <property type="molecule type" value="Genomic_DNA"/>
</dbReference>
<name>A0A1L3I203_9RHOB</name>
<accession>A0A1L3I203</accession>
<dbReference type="KEGG" id="php:PhaeoP97_00708"/>
<reference evidence="2" key="1">
    <citation type="submission" date="2016-07" db="EMBL/GenBank/DDBJ databases">
        <title>Phaeobacter portensis sp. nov., a tropodithietic acid producing bacterium isolated from a German harbor.</title>
        <authorList>
            <person name="Freese H.M."/>
            <person name="Bunk B."/>
            <person name="Breider S."/>
            <person name="Brinkhoff T."/>
        </authorList>
    </citation>
    <scope>NUCLEOTIDE SEQUENCE [LARGE SCALE GENOMIC DNA]</scope>
    <source>
        <strain evidence="2">P97</strain>
    </source>
</reference>
<dbReference type="STRING" id="1844006.PhaeoP97_00708"/>
<dbReference type="Proteomes" id="UP000183859">
    <property type="component" value="Chromosome"/>
</dbReference>
<dbReference type="InterPro" id="IPR027417">
    <property type="entry name" value="P-loop_NTPase"/>
</dbReference>
<dbReference type="AlphaFoldDB" id="A0A1L3I203"/>
<dbReference type="Gene3D" id="3.40.50.300">
    <property type="entry name" value="P-loop containing nucleotide triphosphate hydrolases"/>
    <property type="match status" value="1"/>
</dbReference>
<keyword evidence="1" id="KW-0808">Transferase</keyword>